<feature type="transmembrane region" description="Helical" evidence="1">
    <location>
        <begin position="53"/>
        <end position="76"/>
    </location>
</feature>
<comment type="caution">
    <text evidence="2">The sequence shown here is derived from an EMBL/GenBank/DDBJ whole genome shotgun (WGS) entry which is preliminary data.</text>
</comment>
<keyword evidence="1" id="KW-0472">Membrane</keyword>
<feature type="transmembrane region" description="Helical" evidence="1">
    <location>
        <begin position="27"/>
        <end position="47"/>
    </location>
</feature>
<dbReference type="Proteomes" id="UP000315037">
    <property type="component" value="Unassembled WGS sequence"/>
</dbReference>
<evidence type="ECO:0000313" key="3">
    <source>
        <dbReference type="Proteomes" id="UP000315037"/>
    </source>
</evidence>
<reference evidence="2 3" key="1">
    <citation type="submission" date="2019-03" db="EMBL/GenBank/DDBJ databases">
        <title>The complete genome sequence of Neokomagataea sp. Jb2 NBRC113641.</title>
        <authorList>
            <person name="Chua K.-O."/>
            <person name="Chan K.-G."/>
            <person name="See-Too W.-S."/>
        </authorList>
    </citation>
    <scope>NUCLEOTIDE SEQUENCE [LARGE SCALE GENOMIC DNA]</scope>
    <source>
        <strain evidence="2 3">Jb2</strain>
    </source>
</reference>
<organism evidence="2 3">
    <name type="scientific">Oecophyllibacter saccharovorans</name>
    <dbReference type="NCBI Taxonomy" id="2558360"/>
    <lineage>
        <taxon>Bacteria</taxon>
        <taxon>Pseudomonadati</taxon>
        <taxon>Pseudomonadota</taxon>
        <taxon>Alphaproteobacteria</taxon>
        <taxon>Acetobacterales</taxon>
        <taxon>Acetobacteraceae</taxon>
        <taxon>Oecophyllibacter</taxon>
    </lineage>
</organism>
<proteinExistence type="predicted"/>
<dbReference type="AlphaFoldDB" id="A0A506UKQ5"/>
<protein>
    <submittedName>
        <fullName evidence="2">Uncharacterized protein</fullName>
    </submittedName>
</protein>
<sequence>MTQSQHSAASLTDHAVKKELREHPLVALIRLGLLALMVGVAMIVVMVCGNLGHWYLAWILGTMMIVLISACGAILFDHQEEIRHNAGNREY</sequence>
<dbReference type="RefSeq" id="WP_165600538.1">
    <property type="nucleotide sequence ID" value="NZ_SORZ01000002.1"/>
</dbReference>
<keyword evidence="1" id="KW-1133">Transmembrane helix</keyword>
<name>A0A506UKQ5_9PROT</name>
<evidence type="ECO:0000256" key="1">
    <source>
        <dbReference type="SAM" id="Phobius"/>
    </source>
</evidence>
<accession>A0A506UKQ5</accession>
<keyword evidence="1" id="KW-0812">Transmembrane</keyword>
<gene>
    <name evidence="2" type="ORF">E3202_04230</name>
</gene>
<dbReference type="EMBL" id="SORZ01000002">
    <property type="protein sequence ID" value="TPW33812.1"/>
    <property type="molecule type" value="Genomic_DNA"/>
</dbReference>
<evidence type="ECO:0000313" key="2">
    <source>
        <dbReference type="EMBL" id="TPW33812.1"/>
    </source>
</evidence>
<keyword evidence="3" id="KW-1185">Reference proteome</keyword>